<dbReference type="InterPro" id="IPR010209">
    <property type="entry name" value="Ion_transpt_RnfG/RsxG"/>
</dbReference>
<proteinExistence type="predicted"/>
<keyword evidence="4" id="KW-0288">FMN</keyword>
<evidence type="ECO:0000313" key="8">
    <source>
        <dbReference type="EMBL" id="HIR09396.1"/>
    </source>
</evidence>
<evidence type="ECO:0000256" key="1">
    <source>
        <dbReference type="ARBA" id="ARBA00022448"/>
    </source>
</evidence>
<evidence type="ECO:0000313" key="9">
    <source>
        <dbReference type="Proteomes" id="UP000824258"/>
    </source>
</evidence>
<keyword evidence="5" id="KW-0249">Electron transport</keyword>
<keyword evidence="2" id="KW-0597">Phosphoprotein</keyword>
<protein>
    <submittedName>
        <fullName evidence="8">FMN-binding protein</fullName>
    </submittedName>
</protein>
<keyword evidence="6" id="KW-0732">Signal</keyword>
<evidence type="ECO:0000256" key="6">
    <source>
        <dbReference type="SAM" id="SignalP"/>
    </source>
</evidence>
<reference evidence="8" key="1">
    <citation type="submission" date="2020-10" db="EMBL/GenBank/DDBJ databases">
        <authorList>
            <person name="Gilroy R."/>
        </authorList>
    </citation>
    <scope>NUCLEOTIDE SEQUENCE</scope>
    <source>
        <strain evidence="8">ChiHjej9B8-7071</strain>
    </source>
</reference>
<dbReference type="PANTHER" id="PTHR36118">
    <property type="entry name" value="ION-TRANSLOCATING OXIDOREDUCTASE COMPLEX SUBUNIT G"/>
    <property type="match status" value="1"/>
</dbReference>
<dbReference type="Proteomes" id="UP000824258">
    <property type="component" value="Unassembled WGS sequence"/>
</dbReference>
<accession>A0A9D1A7H9</accession>
<dbReference type="InterPro" id="IPR007329">
    <property type="entry name" value="FMN-bd"/>
</dbReference>
<organism evidence="8 9">
    <name type="scientific">Candidatus Avoscillospira stercoripullorum</name>
    <dbReference type="NCBI Taxonomy" id="2840709"/>
    <lineage>
        <taxon>Bacteria</taxon>
        <taxon>Bacillati</taxon>
        <taxon>Bacillota</taxon>
        <taxon>Clostridia</taxon>
        <taxon>Eubacteriales</taxon>
        <taxon>Oscillospiraceae</taxon>
        <taxon>Oscillospiraceae incertae sedis</taxon>
        <taxon>Candidatus Avoscillospira</taxon>
    </lineage>
</organism>
<feature type="signal peptide" evidence="6">
    <location>
        <begin position="1"/>
        <end position="25"/>
    </location>
</feature>
<dbReference type="PANTHER" id="PTHR36118:SF1">
    <property type="entry name" value="ION-TRANSLOCATING OXIDOREDUCTASE COMPLEX SUBUNIT G"/>
    <property type="match status" value="1"/>
</dbReference>
<dbReference type="GO" id="GO:0005886">
    <property type="term" value="C:plasma membrane"/>
    <property type="evidence" value="ECO:0007669"/>
    <property type="project" value="InterPro"/>
</dbReference>
<evidence type="ECO:0000256" key="4">
    <source>
        <dbReference type="ARBA" id="ARBA00022643"/>
    </source>
</evidence>
<dbReference type="GO" id="GO:0009055">
    <property type="term" value="F:electron transfer activity"/>
    <property type="evidence" value="ECO:0007669"/>
    <property type="project" value="InterPro"/>
</dbReference>
<sequence length="178" mass="18326">MKSKVGLKSILILVAICLVISAALAVVNHFTAPVIAAAAAEREDQSRRDVLPQAAQFEPCALEGLPESITAAYKGLDGAGQVVGYVFTAKGRGFDGDITVMAAIDPAGTIVAVATIDVTSETKTLGGLTANESYTSQYQGQDESLSGVDAISGATITSTAYEGCIRDCFTAFSLVKEG</sequence>
<comment type="caution">
    <text evidence="8">The sequence shown here is derived from an EMBL/GenBank/DDBJ whole genome shotgun (WGS) entry which is preliminary data.</text>
</comment>
<evidence type="ECO:0000259" key="7">
    <source>
        <dbReference type="SMART" id="SM00900"/>
    </source>
</evidence>
<dbReference type="SMART" id="SM00900">
    <property type="entry name" value="FMN_bind"/>
    <property type="match status" value="1"/>
</dbReference>
<dbReference type="EMBL" id="DVGD01000092">
    <property type="protein sequence ID" value="HIR09396.1"/>
    <property type="molecule type" value="Genomic_DNA"/>
</dbReference>
<dbReference type="Pfam" id="PF04205">
    <property type="entry name" value="FMN_bind"/>
    <property type="match status" value="1"/>
</dbReference>
<feature type="chain" id="PRO_5038636331" evidence="6">
    <location>
        <begin position="26"/>
        <end position="178"/>
    </location>
</feature>
<reference evidence="8" key="2">
    <citation type="journal article" date="2021" name="PeerJ">
        <title>Extensive microbial diversity within the chicken gut microbiome revealed by metagenomics and culture.</title>
        <authorList>
            <person name="Gilroy R."/>
            <person name="Ravi A."/>
            <person name="Getino M."/>
            <person name="Pursley I."/>
            <person name="Horton D.L."/>
            <person name="Alikhan N.F."/>
            <person name="Baker D."/>
            <person name="Gharbi K."/>
            <person name="Hall N."/>
            <person name="Watson M."/>
            <person name="Adriaenssens E.M."/>
            <person name="Foster-Nyarko E."/>
            <person name="Jarju S."/>
            <person name="Secka A."/>
            <person name="Antonio M."/>
            <person name="Oren A."/>
            <person name="Chaudhuri R.R."/>
            <person name="La Ragione R."/>
            <person name="Hildebrand F."/>
            <person name="Pallen M.J."/>
        </authorList>
    </citation>
    <scope>NUCLEOTIDE SEQUENCE</scope>
    <source>
        <strain evidence="8">ChiHjej9B8-7071</strain>
    </source>
</reference>
<evidence type="ECO:0000256" key="2">
    <source>
        <dbReference type="ARBA" id="ARBA00022553"/>
    </source>
</evidence>
<name>A0A9D1A7H9_9FIRM</name>
<dbReference type="AlphaFoldDB" id="A0A9D1A7H9"/>
<dbReference type="GO" id="GO:0022900">
    <property type="term" value="P:electron transport chain"/>
    <property type="evidence" value="ECO:0007669"/>
    <property type="project" value="InterPro"/>
</dbReference>
<feature type="domain" description="FMN-binding" evidence="7">
    <location>
        <begin position="93"/>
        <end position="172"/>
    </location>
</feature>
<keyword evidence="3" id="KW-0285">Flavoprotein</keyword>
<keyword evidence="1" id="KW-0813">Transport</keyword>
<evidence type="ECO:0000256" key="3">
    <source>
        <dbReference type="ARBA" id="ARBA00022630"/>
    </source>
</evidence>
<dbReference type="GO" id="GO:0010181">
    <property type="term" value="F:FMN binding"/>
    <property type="evidence" value="ECO:0007669"/>
    <property type="project" value="InterPro"/>
</dbReference>
<evidence type="ECO:0000256" key="5">
    <source>
        <dbReference type="ARBA" id="ARBA00022982"/>
    </source>
</evidence>
<gene>
    <name evidence="8" type="ORF">IAA70_03215</name>
</gene>